<evidence type="ECO:0000313" key="3">
    <source>
        <dbReference type="Proteomes" id="UP001500221"/>
    </source>
</evidence>
<comment type="caution">
    <text evidence="2">The sequence shown here is derived from an EMBL/GenBank/DDBJ whole genome shotgun (WGS) entry which is preliminary data.</text>
</comment>
<evidence type="ECO:0000256" key="1">
    <source>
        <dbReference type="SAM" id="MobiDB-lite"/>
    </source>
</evidence>
<gene>
    <name evidence="2" type="ORF">GCM10023340_42220</name>
</gene>
<name>A0ABP9Q4V3_9ACTN</name>
<accession>A0ABP9Q4V3</accession>
<protein>
    <submittedName>
        <fullName evidence="2">Uncharacterized protein</fullName>
    </submittedName>
</protein>
<sequence>MRGRHGDLQLGEVRVVGPEQRQLCGPDHLATGSCREQRPPGRVVGAPGLRHEGVVGAQQWTPTRGAVGGLLDLPERTQGAVVRDVDADDDDPGRAQRIETRQVVRASASGSLSELAVRVTVAGFALAKSLRA</sequence>
<reference evidence="3" key="1">
    <citation type="journal article" date="2019" name="Int. J. Syst. Evol. Microbiol.">
        <title>The Global Catalogue of Microorganisms (GCM) 10K type strain sequencing project: providing services to taxonomists for standard genome sequencing and annotation.</title>
        <authorList>
            <consortium name="The Broad Institute Genomics Platform"/>
            <consortium name="The Broad Institute Genome Sequencing Center for Infectious Disease"/>
            <person name="Wu L."/>
            <person name="Ma J."/>
        </authorList>
    </citation>
    <scope>NUCLEOTIDE SEQUENCE [LARGE SCALE GENOMIC DNA]</scope>
    <source>
        <strain evidence="3">JCM 18459</strain>
    </source>
</reference>
<dbReference type="EMBL" id="BAABKG010000006">
    <property type="protein sequence ID" value="GAA5155857.1"/>
    <property type="molecule type" value="Genomic_DNA"/>
</dbReference>
<evidence type="ECO:0000313" key="2">
    <source>
        <dbReference type="EMBL" id="GAA5155857.1"/>
    </source>
</evidence>
<organism evidence="2 3">
    <name type="scientific">Nocardioides marinquilinus</name>
    <dbReference type="NCBI Taxonomy" id="1210400"/>
    <lineage>
        <taxon>Bacteria</taxon>
        <taxon>Bacillati</taxon>
        <taxon>Actinomycetota</taxon>
        <taxon>Actinomycetes</taxon>
        <taxon>Propionibacteriales</taxon>
        <taxon>Nocardioidaceae</taxon>
        <taxon>Nocardioides</taxon>
    </lineage>
</organism>
<feature type="region of interest" description="Disordered" evidence="1">
    <location>
        <begin position="28"/>
        <end position="47"/>
    </location>
</feature>
<proteinExistence type="predicted"/>
<dbReference type="Proteomes" id="UP001500221">
    <property type="component" value="Unassembled WGS sequence"/>
</dbReference>
<keyword evidence="3" id="KW-1185">Reference proteome</keyword>